<evidence type="ECO:0000256" key="2">
    <source>
        <dbReference type="ARBA" id="ARBA00022801"/>
    </source>
</evidence>
<organism evidence="9 10">
    <name type="scientific">Amycolatopsis minnesotensis</name>
    <dbReference type="NCBI Taxonomy" id="337894"/>
    <lineage>
        <taxon>Bacteria</taxon>
        <taxon>Bacillati</taxon>
        <taxon>Actinomycetota</taxon>
        <taxon>Actinomycetes</taxon>
        <taxon>Pseudonocardiales</taxon>
        <taxon>Pseudonocardiaceae</taxon>
        <taxon>Amycolatopsis</taxon>
    </lineage>
</organism>
<evidence type="ECO:0008006" key="11">
    <source>
        <dbReference type="Google" id="ProtNLM"/>
    </source>
</evidence>
<evidence type="ECO:0000259" key="7">
    <source>
        <dbReference type="Pfam" id="PF02836"/>
    </source>
</evidence>
<dbReference type="SMART" id="SM00710">
    <property type="entry name" value="PbH1"/>
    <property type="match status" value="8"/>
</dbReference>
<feature type="domain" description="Glycoside hydrolase family 2 immunoglobulin-like beta-sandwich" evidence="6">
    <location>
        <begin position="897"/>
        <end position="989"/>
    </location>
</feature>
<protein>
    <recommendedName>
        <fullName evidence="11">Beta-galactosidase</fullName>
    </recommendedName>
</protein>
<dbReference type="SUPFAM" id="SSF49303">
    <property type="entry name" value="beta-Galactosidase/glucuronidase domain"/>
    <property type="match status" value="1"/>
</dbReference>
<dbReference type="InterPro" id="IPR008979">
    <property type="entry name" value="Galactose-bd-like_sf"/>
</dbReference>
<dbReference type="Gene3D" id="2.60.40.10">
    <property type="entry name" value="Immunoglobulins"/>
    <property type="match status" value="1"/>
</dbReference>
<dbReference type="InterPro" id="IPR017853">
    <property type="entry name" value="GH"/>
</dbReference>
<accession>A0ABN2S1Q5</accession>
<dbReference type="InterPro" id="IPR006102">
    <property type="entry name" value="Ig-like_GH2"/>
</dbReference>
<dbReference type="Pfam" id="PF13229">
    <property type="entry name" value="Beta_helix"/>
    <property type="match status" value="1"/>
</dbReference>
<dbReference type="InterPro" id="IPR036156">
    <property type="entry name" value="Beta-gal/glucu_dom_sf"/>
</dbReference>
<gene>
    <name evidence="9" type="ORF">GCM10009754_62640</name>
</gene>
<evidence type="ECO:0000256" key="5">
    <source>
        <dbReference type="SAM" id="SignalP"/>
    </source>
</evidence>
<dbReference type="SUPFAM" id="SSF51445">
    <property type="entry name" value="(Trans)glycosidases"/>
    <property type="match status" value="1"/>
</dbReference>
<dbReference type="Proteomes" id="UP001501116">
    <property type="component" value="Unassembled WGS sequence"/>
</dbReference>
<dbReference type="InterPro" id="IPR013783">
    <property type="entry name" value="Ig-like_fold"/>
</dbReference>
<keyword evidence="10" id="KW-1185">Reference proteome</keyword>
<name>A0ABN2S1Q5_9PSEU</name>
<dbReference type="InterPro" id="IPR006626">
    <property type="entry name" value="PbH1"/>
</dbReference>
<keyword evidence="5" id="KW-0732">Signal</keyword>
<evidence type="ECO:0000256" key="3">
    <source>
        <dbReference type="ARBA" id="ARBA00023295"/>
    </source>
</evidence>
<dbReference type="PRINTS" id="PR00132">
    <property type="entry name" value="GLHYDRLASE2"/>
</dbReference>
<dbReference type="InterPro" id="IPR006101">
    <property type="entry name" value="Glyco_hydro_2"/>
</dbReference>
<dbReference type="InterPro" id="IPR006103">
    <property type="entry name" value="Glyco_hydro_2_cat"/>
</dbReference>
<feature type="signal peptide" evidence="5">
    <location>
        <begin position="1"/>
        <end position="40"/>
    </location>
</feature>
<dbReference type="SUPFAM" id="SSF51126">
    <property type="entry name" value="Pectin lyase-like"/>
    <property type="match status" value="1"/>
</dbReference>
<sequence>MDWEASMPAVPRPVRFATRLAAAATALLGLAGAVTAPAQAAPAATALWVAPTATGRDCTRAAPCTMDAARVLAAQRSEHGDVTVSVTGGEYRLDAPLRFGPADSGRGGHRITYRAADGARPVFTGATAVTGWTRQPGDKNVWAAPVPRGSGARELYVNGVRAVRDRGFGCPASQCETDRRGITGVDPALAGFADPARLQVVINARWRDFHCSVSAVEGTTVVVAQPCWDNANAPTQTGWQSASPRGSAYLGVDWFENARELLGTPGQFFVDSDEGRVYYVPRPGEDLVTARVELPKAERLLQLTGTLDDPVHDLAFEGLAFTGTNWLNPSSAEGYAGAQAGYYVGGHRTGEISGAGEDYTRTAAAVEVTAGARIGFTGTTFTHLGGAGVTLSGGTKDSVVENSAFTDISGGAVFVGDIQHAPADPRAKASGNVVRGNEITRIGQEFRDAVGIAGGYHNGLTIEGNSLSDLPYTGISVGWGWNFAGAGDTQRDILVRRNKISGFMRQLHDGGAIYTQAQSPGSRVEENDIEFADGVSANGIYCDERSGAYTVQRNVVRNATAKGINWFSSWASWSRHLIVQDNWTDQNEAKPHNGGASNVFQRNQVGLTDFPAAAREVTANAGAHRPPEDRRARFTAPAPGTLRGTQRIDVAAPPDTRSVQYTMDGVAFAEVTRHYADGIGKQPSWRTVTDAGWFAPGRHVLRADAITAQGVVSTSIAVVTERPPGKPGVTDLDGGWAFATAAALPAGALDGDAPAAVQSGFRDPALREVLVPDSYGAVREAWNSPDGGKVLYRRDLHHDGFGPATLTFDACSFACTYWVNGRKAGESVGGHLPVSLAVGSLLRQGSNVLAVVADNTAALVRSYGLNTNLYWNWGGLTQGARLTRTAPLAVTGITADGAADGSLTLRADTVNALGLPLPVFAAVTVTGPDGRTVLSRTAVFRAPANGGVSDPVRFSVPSPRLWSPEDPALYTVTISPPLGTALTTRTGFRTVTVRGADVVLNGTPVTNLRGFNRHADSPGLGRTQPDGFAREELKTMRDRGFTLMRPAHYPTTPGELAAADELGILVMEEVPVTQANAAQLASAKTRDYAKTMLRRQIDRDRGHASVVFWSVGNENATNTDAGAEYVRALVGYGKQLDPSRLFTHVTAWLTEDKAYGSDDFVASNQYAGWYYGKSEDIGRDMDAVQRAAGDKPIVLSEYGADAAAGLDLPGKGGEYYQAALIDTYNRLLERRPHTLGQMIWTSTEFALTPAGASGDTYAVPGYHTKGLISYDRTQRKLGWRVITSPVRLAPLAAIPVPGEVVVRIDSVDGRASSGTLRLDGDDRLRADPVAFSVPAGGSATLALRVRRDPGGHTPGRAMVRAVVDDQTEALPQPLDVRG</sequence>
<comment type="caution">
    <text evidence="9">The sequence shown here is derived from an EMBL/GenBank/DDBJ whole genome shotgun (WGS) entry which is preliminary data.</text>
</comment>
<dbReference type="Pfam" id="PF00703">
    <property type="entry name" value="Glyco_hydro_2"/>
    <property type="match status" value="1"/>
</dbReference>
<dbReference type="PANTHER" id="PTHR36453">
    <property type="entry name" value="SECRETED PROTEIN-RELATED"/>
    <property type="match status" value="1"/>
</dbReference>
<proteinExistence type="inferred from homology"/>
<keyword evidence="3" id="KW-0326">Glycosidase</keyword>
<feature type="domain" description="Right handed beta helix" evidence="8">
    <location>
        <begin position="336"/>
        <end position="477"/>
    </location>
</feature>
<keyword evidence="2" id="KW-0378">Hydrolase</keyword>
<reference evidence="9 10" key="1">
    <citation type="journal article" date="2019" name="Int. J. Syst. Evol. Microbiol.">
        <title>The Global Catalogue of Microorganisms (GCM) 10K type strain sequencing project: providing services to taxonomists for standard genome sequencing and annotation.</title>
        <authorList>
            <consortium name="The Broad Institute Genomics Platform"/>
            <consortium name="The Broad Institute Genome Sequencing Center for Infectious Disease"/>
            <person name="Wu L."/>
            <person name="Ma J."/>
        </authorList>
    </citation>
    <scope>NUCLEOTIDE SEQUENCE [LARGE SCALE GENOMIC DNA]</scope>
    <source>
        <strain evidence="9 10">JCM 14545</strain>
    </source>
</reference>
<dbReference type="Gene3D" id="2.60.120.260">
    <property type="entry name" value="Galactose-binding domain-like"/>
    <property type="match status" value="1"/>
</dbReference>
<evidence type="ECO:0000313" key="9">
    <source>
        <dbReference type="EMBL" id="GAA1978211.1"/>
    </source>
</evidence>
<dbReference type="Gene3D" id="3.20.20.80">
    <property type="entry name" value="Glycosidases"/>
    <property type="match status" value="1"/>
</dbReference>
<feature type="region of interest" description="Disordered" evidence="4">
    <location>
        <begin position="619"/>
        <end position="641"/>
    </location>
</feature>
<dbReference type="Gene3D" id="2.160.20.10">
    <property type="entry name" value="Single-stranded right-handed beta-helix, Pectin lyase-like"/>
    <property type="match status" value="2"/>
</dbReference>
<dbReference type="EMBL" id="BAAANN010000030">
    <property type="protein sequence ID" value="GAA1978211.1"/>
    <property type="molecule type" value="Genomic_DNA"/>
</dbReference>
<dbReference type="SUPFAM" id="SSF49785">
    <property type="entry name" value="Galactose-binding domain-like"/>
    <property type="match status" value="1"/>
</dbReference>
<evidence type="ECO:0000256" key="4">
    <source>
        <dbReference type="SAM" id="MobiDB-lite"/>
    </source>
</evidence>
<feature type="domain" description="Glycoside hydrolase family 2 catalytic" evidence="7">
    <location>
        <begin position="991"/>
        <end position="1248"/>
    </location>
</feature>
<evidence type="ECO:0000259" key="8">
    <source>
        <dbReference type="Pfam" id="PF13229"/>
    </source>
</evidence>
<dbReference type="InterPro" id="IPR011050">
    <property type="entry name" value="Pectin_lyase_fold/virulence"/>
</dbReference>
<comment type="similarity">
    <text evidence="1">Belongs to the glycosyl hydrolase 2 family.</text>
</comment>
<feature type="chain" id="PRO_5046687221" description="Beta-galactosidase" evidence="5">
    <location>
        <begin position="41"/>
        <end position="1378"/>
    </location>
</feature>
<evidence type="ECO:0000259" key="6">
    <source>
        <dbReference type="Pfam" id="PF00703"/>
    </source>
</evidence>
<evidence type="ECO:0000256" key="1">
    <source>
        <dbReference type="ARBA" id="ARBA00007401"/>
    </source>
</evidence>
<dbReference type="Pfam" id="PF02836">
    <property type="entry name" value="Glyco_hydro_2_C"/>
    <property type="match status" value="1"/>
</dbReference>
<dbReference type="InterPro" id="IPR012334">
    <property type="entry name" value="Pectin_lyas_fold"/>
</dbReference>
<dbReference type="InterPro" id="IPR039448">
    <property type="entry name" value="Beta_helix"/>
</dbReference>
<evidence type="ECO:0000313" key="10">
    <source>
        <dbReference type="Proteomes" id="UP001501116"/>
    </source>
</evidence>
<dbReference type="PANTHER" id="PTHR36453:SF1">
    <property type="entry name" value="RIGHT HANDED BETA HELIX DOMAIN-CONTAINING PROTEIN"/>
    <property type="match status" value="1"/>
</dbReference>